<comment type="caution">
    <text evidence="2">The sequence shown here is derived from an EMBL/GenBank/DDBJ whole genome shotgun (WGS) entry which is preliminary data.</text>
</comment>
<dbReference type="InterPro" id="IPR000253">
    <property type="entry name" value="FHA_dom"/>
</dbReference>
<evidence type="ECO:0000259" key="1">
    <source>
        <dbReference type="PROSITE" id="PS50006"/>
    </source>
</evidence>
<dbReference type="AlphaFoldDB" id="A0A6B1DUG5"/>
<sequence>MPLTCTTCNAENPDSAVFCEECGIELGDSDAGLDTASTLEAEPLAEPDALEETVLEPVAAADDQDGGGTSNLDEVLHAPETEVPMEPATTDIPPASLTLISFGQSTDTVIPLKTSPLMLGKFDPAQGPIDIDLSNLPGNEYLSRRHGELFFDDGWTVRDLGSTNGVFVRRSKDSNFLPRLQGPMKLEDGDEVAFGNLRFMFRLSPDQSE</sequence>
<accession>A0A6B1DUG5</accession>
<dbReference type="InterPro" id="IPR008984">
    <property type="entry name" value="SMAD_FHA_dom_sf"/>
</dbReference>
<dbReference type="Gene3D" id="2.60.200.20">
    <property type="match status" value="1"/>
</dbReference>
<gene>
    <name evidence="2" type="ORF">F4Y08_11355</name>
</gene>
<protein>
    <submittedName>
        <fullName evidence="2">FHA domain-containing protein</fullName>
    </submittedName>
</protein>
<dbReference type="SUPFAM" id="SSF49879">
    <property type="entry name" value="SMAD/FHA domain"/>
    <property type="match status" value="1"/>
</dbReference>
<dbReference type="EMBL" id="VXPY01000081">
    <property type="protein sequence ID" value="MYD90911.1"/>
    <property type="molecule type" value="Genomic_DNA"/>
</dbReference>
<dbReference type="Pfam" id="PF00498">
    <property type="entry name" value="FHA"/>
    <property type="match status" value="1"/>
</dbReference>
<dbReference type="InterPro" id="IPR026870">
    <property type="entry name" value="Zinc_ribbon_dom"/>
</dbReference>
<evidence type="ECO:0000313" key="2">
    <source>
        <dbReference type="EMBL" id="MYD90911.1"/>
    </source>
</evidence>
<dbReference type="PROSITE" id="PS50006">
    <property type="entry name" value="FHA_DOMAIN"/>
    <property type="match status" value="1"/>
</dbReference>
<dbReference type="CDD" id="cd00060">
    <property type="entry name" value="FHA"/>
    <property type="match status" value="1"/>
</dbReference>
<proteinExistence type="predicted"/>
<organism evidence="2">
    <name type="scientific">Caldilineaceae bacterium SB0662_bin_9</name>
    <dbReference type="NCBI Taxonomy" id="2605258"/>
    <lineage>
        <taxon>Bacteria</taxon>
        <taxon>Bacillati</taxon>
        <taxon>Chloroflexota</taxon>
        <taxon>Caldilineae</taxon>
        <taxon>Caldilineales</taxon>
        <taxon>Caldilineaceae</taxon>
    </lineage>
</organism>
<name>A0A6B1DUG5_9CHLR</name>
<dbReference type="Pfam" id="PF13240">
    <property type="entry name" value="Zn_Ribbon_1"/>
    <property type="match status" value="1"/>
</dbReference>
<reference evidence="2" key="1">
    <citation type="submission" date="2019-09" db="EMBL/GenBank/DDBJ databases">
        <title>Characterisation of the sponge microbiome using genome-centric metagenomics.</title>
        <authorList>
            <person name="Engelberts J.P."/>
            <person name="Robbins S.J."/>
            <person name="De Goeij J.M."/>
            <person name="Aranda M."/>
            <person name="Bell S.C."/>
            <person name="Webster N.S."/>
        </authorList>
    </citation>
    <scope>NUCLEOTIDE SEQUENCE</scope>
    <source>
        <strain evidence="2">SB0662_bin_9</strain>
    </source>
</reference>
<feature type="domain" description="FHA" evidence="1">
    <location>
        <begin position="117"/>
        <end position="173"/>
    </location>
</feature>